<dbReference type="InterPro" id="IPR023476">
    <property type="entry name" value="Pep_tRNA_hydro_II_dom_sf"/>
</dbReference>
<evidence type="ECO:0000256" key="1">
    <source>
        <dbReference type="ARBA" id="ARBA00013260"/>
    </source>
</evidence>
<evidence type="ECO:0000313" key="5">
    <source>
        <dbReference type="Proteomes" id="UP000027390"/>
    </source>
</evidence>
<accession>A0A068CC00</accession>
<dbReference type="Proteomes" id="UP000027390">
    <property type="component" value="Segment"/>
</dbReference>
<dbReference type="EC" id="3.1.1.29" evidence="1"/>
<evidence type="ECO:0000256" key="3">
    <source>
        <dbReference type="ARBA" id="ARBA00048707"/>
    </source>
</evidence>
<gene>
    <name evidence="4" type="primary">157</name>
    <name evidence="4" type="ORF">PBI_WILLIS_157</name>
</gene>
<dbReference type="InterPro" id="IPR002833">
    <property type="entry name" value="PTH2"/>
</dbReference>
<proteinExistence type="predicted"/>
<keyword evidence="2 4" id="KW-0378">Hydrolase</keyword>
<evidence type="ECO:0000313" key="4">
    <source>
        <dbReference type="EMBL" id="AID18231.1"/>
    </source>
</evidence>
<comment type="catalytic activity">
    <reaction evidence="3">
        <text>an N-acyl-L-alpha-aminoacyl-tRNA + H2O = an N-acyl-L-amino acid + a tRNA + H(+)</text>
        <dbReference type="Rhea" id="RHEA:54448"/>
        <dbReference type="Rhea" id="RHEA-COMP:10123"/>
        <dbReference type="Rhea" id="RHEA-COMP:13883"/>
        <dbReference type="ChEBI" id="CHEBI:15377"/>
        <dbReference type="ChEBI" id="CHEBI:15378"/>
        <dbReference type="ChEBI" id="CHEBI:59874"/>
        <dbReference type="ChEBI" id="CHEBI:78442"/>
        <dbReference type="ChEBI" id="CHEBI:138191"/>
        <dbReference type="EC" id="3.1.1.29"/>
    </reaction>
</comment>
<reference evidence="4 5" key="1">
    <citation type="submission" date="2014-03" db="EMBL/GenBank/DDBJ databases">
        <authorList>
            <person name="Churilla B.M."/>
            <person name="Abrahim M.R."/>
            <person name="Burke K.A."/>
            <person name="Yu V.J."/>
            <person name="Adkins N.L."/>
            <person name="Cohen K.L."/>
            <person name="Colicchio M.A."/>
            <person name="Fasoranti T.O."/>
            <person name="Genkil J.S."/>
            <person name="Kramer Z.J."/>
            <person name="Prout A.K."/>
            <person name="Schafer C.E."/>
            <person name="Schwarz A.G."/>
            <person name="Tish M."/>
            <person name="Vispute N."/>
            <person name="Wilkes K.E."/>
            <person name="Williams C.R."/>
            <person name="Xiao X."/>
            <person name="Yoder B.A."/>
            <person name="Lapin J.S."/>
            <person name="Ott C.T."/>
            <person name="Walburn T.D."/>
            <person name="Bradley K.W."/>
            <person name="Clarke D.Q."/>
            <person name="Lewis M.F."/>
            <person name="Barker L.P."/>
            <person name="Bailey C."/>
            <person name="Asai D.J."/>
            <person name="Bowman C.A."/>
            <person name="Russell D.A."/>
            <person name="Pope W.H."/>
            <person name="Jacobs-Sera D."/>
            <person name="Hendrix R.W."/>
            <person name="Hatfull G.F."/>
        </authorList>
    </citation>
    <scope>NUCLEOTIDE SEQUENCE [LARGE SCALE GENOMIC DNA]</scope>
</reference>
<dbReference type="Gene3D" id="3.40.1490.10">
    <property type="entry name" value="Bit1"/>
    <property type="match status" value="1"/>
</dbReference>
<dbReference type="EMBL" id="KJ595575">
    <property type="protein sequence ID" value="AID18231.1"/>
    <property type="molecule type" value="Genomic_DNA"/>
</dbReference>
<dbReference type="Pfam" id="PF01981">
    <property type="entry name" value="PTH2"/>
    <property type="match status" value="1"/>
</dbReference>
<dbReference type="SUPFAM" id="SSF102462">
    <property type="entry name" value="Peptidyl-tRNA hydrolase II"/>
    <property type="match status" value="1"/>
</dbReference>
<evidence type="ECO:0000256" key="2">
    <source>
        <dbReference type="ARBA" id="ARBA00022801"/>
    </source>
</evidence>
<dbReference type="GO" id="GO:0004045">
    <property type="term" value="F:peptidyl-tRNA hydrolase activity"/>
    <property type="evidence" value="ECO:0007669"/>
    <property type="project" value="UniProtKB-EC"/>
</dbReference>
<organism evidence="4 5">
    <name type="scientific">Mycobacterium phage Willis</name>
    <dbReference type="NCBI Taxonomy" id="1486404"/>
    <lineage>
        <taxon>Viruses</taxon>
        <taxon>Duplodnaviria</taxon>
        <taxon>Heunggongvirae</taxon>
        <taxon>Uroviricota</taxon>
        <taxon>Caudoviricetes</taxon>
        <taxon>Ceeclamvirinae</taxon>
        <taxon>Bixzunavirus</taxon>
        <taxon>Bixzunavirus Bxz1</taxon>
    </lineage>
</organism>
<protein>
    <recommendedName>
        <fullName evidence="1">peptidyl-tRNA hydrolase</fullName>
        <ecNumber evidence="1">3.1.1.29</ecNumber>
    </recommendedName>
</protein>
<sequence length="124" mass="13266">MTNPQSPGKFYIAVRGDLPPGLQLAQSVHAMAEFWDQHPTFARSWRHRSNFLVVVSVPDEEALLALASEAAIGKGLCTTLVCEPDLGDEHTALAIQPGPAAAALCASFKLALRNAVDMDREVVG</sequence>
<name>A0A068CC00_9CAUD</name>